<keyword evidence="2" id="KW-1185">Reference proteome</keyword>
<proteinExistence type="predicted"/>
<dbReference type="EMBL" id="JAGGKI010000004">
    <property type="protein sequence ID" value="MBP1892983.1"/>
    <property type="molecule type" value="Genomic_DNA"/>
</dbReference>
<sequence length="93" mass="10721">MRCCAVLGKTQYEVENEYYFVDLPKMLIMKDQTRAEELLMQIDIVSYPHLVDKKARETIVKRITSMLPKPPAESPKSAEEQYQAQLARMKGGV</sequence>
<protein>
    <submittedName>
        <fullName evidence="1">Uncharacterized protein</fullName>
    </submittedName>
</protein>
<dbReference type="Proteomes" id="UP000706926">
    <property type="component" value="Unassembled WGS sequence"/>
</dbReference>
<evidence type="ECO:0000313" key="1">
    <source>
        <dbReference type="EMBL" id="MBP1892983.1"/>
    </source>
</evidence>
<name>A0ABS4F9U6_9BACL</name>
<accession>A0ABS4F9U6</accession>
<dbReference type="GeneID" id="95404100"/>
<evidence type="ECO:0000313" key="2">
    <source>
        <dbReference type="Proteomes" id="UP000706926"/>
    </source>
</evidence>
<organism evidence="1 2">
    <name type="scientific">Paenibacillus lactis</name>
    <dbReference type="NCBI Taxonomy" id="228574"/>
    <lineage>
        <taxon>Bacteria</taxon>
        <taxon>Bacillati</taxon>
        <taxon>Bacillota</taxon>
        <taxon>Bacilli</taxon>
        <taxon>Bacillales</taxon>
        <taxon>Paenibacillaceae</taxon>
        <taxon>Paenibacillus</taxon>
    </lineage>
</organism>
<dbReference type="RefSeq" id="WP_245255923.1">
    <property type="nucleotide sequence ID" value="NZ_DMBX01000007.1"/>
</dbReference>
<gene>
    <name evidence="1" type="ORF">J2Z18_002085</name>
</gene>
<reference evidence="1 2" key="1">
    <citation type="submission" date="2021-03" db="EMBL/GenBank/DDBJ databases">
        <title>Genomic Encyclopedia of Type Strains, Phase IV (KMG-IV): sequencing the most valuable type-strain genomes for metagenomic binning, comparative biology and taxonomic classification.</title>
        <authorList>
            <person name="Goeker M."/>
        </authorList>
    </citation>
    <scope>NUCLEOTIDE SEQUENCE [LARGE SCALE GENOMIC DNA]</scope>
    <source>
        <strain evidence="1 2">DSM 15596</strain>
    </source>
</reference>
<comment type="caution">
    <text evidence="1">The sequence shown here is derived from an EMBL/GenBank/DDBJ whole genome shotgun (WGS) entry which is preliminary data.</text>
</comment>